<dbReference type="GO" id="GO:0006096">
    <property type="term" value="P:glycolytic process"/>
    <property type="evidence" value="ECO:0007669"/>
    <property type="project" value="InterPro"/>
</dbReference>
<dbReference type="CDD" id="cd24008">
    <property type="entry name" value="ASKHA_NBD_GLK"/>
    <property type="match status" value="1"/>
</dbReference>
<dbReference type="EMBL" id="FMSV02000407">
    <property type="protein sequence ID" value="SEH05929.1"/>
    <property type="molecule type" value="Genomic_DNA"/>
</dbReference>
<evidence type="ECO:0000256" key="2">
    <source>
        <dbReference type="ARBA" id="ARBA00022777"/>
    </source>
</evidence>
<dbReference type="PANTHER" id="PTHR47363">
    <property type="entry name" value="GLUCOKINASE"/>
    <property type="match status" value="1"/>
</dbReference>
<dbReference type="InterPro" id="IPR003836">
    <property type="entry name" value="Glucokinase"/>
</dbReference>
<evidence type="ECO:0000256" key="3">
    <source>
        <dbReference type="RuleBase" id="RU004046"/>
    </source>
</evidence>
<dbReference type="SUPFAM" id="SSF53067">
    <property type="entry name" value="Actin-like ATPase domain"/>
    <property type="match status" value="1"/>
</dbReference>
<reference evidence="4 5" key="1">
    <citation type="submission" date="2016-10" db="EMBL/GenBank/DDBJ databases">
        <authorList>
            <person name="de Groot N.N."/>
        </authorList>
    </citation>
    <scope>NUCLEOTIDE SEQUENCE [LARGE SCALE GENOMIC DNA]</scope>
    <source>
        <strain evidence="4">MBHS1</strain>
    </source>
</reference>
<dbReference type="GO" id="GO:0005524">
    <property type="term" value="F:ATP binding"/>
    <property type="evidence" value="ECO:0007669"/>
    <property type="project" value="InterPro"/>
</dbReference>
<sequence length="317" mass="35328">MKKVLRIFVADIGGTSSRLALYNASPNQEFTLLSQITITTTDYTSIEHLLQSVIKIDDTIDYKQADISVLAVPGPVIHGTPVGLVNLPWDIHLSQDLLNNNIHLINDFEAQAYGCMAEQNTNFLAIRHPEKQVKHGFVVIGAGTGLGHCATIMDEKKPITCPSEAGQISFPFQNSSELQYLEFLRNKFSGKYPNGDRVVSGQGLALLHEYLTGEILAPDQVVQKIDQNSLTTEWFAKFLARDCRNYALTFLEACDMLYLSGGVLIKNPFLVDNQYFIQEFIDCDTKHSDLERIGVRLVKDELIALLGAAKYGFDKLI</sequence>
<dbReference type="Proteomes" id="UP000236724">
    <property type="component" value="Unassembled WGS sequence"/>
</dbReference>
<dbReference type="PANTHER" id="PTHR47363:SF1">
    <property type="entry name" value="GLUCOKINASE"/>
    <property type="match status" value="1"/>
</dbReference>
<keyword evidence="2 4" id="KW-0418">Kinase</keyword>
<dbReference type="GO" id="GO:0005536">
    <property type="term" value="F:D-glucose binding"/>
    <property type="evidence" value="ECO:0007669"/>
    <property type="project" value="InterPro"/>
</dbReference>
<evidence type="ECO:0000256" key="1">
    <source>
        <dbReference type="ARBA" id="ARBA00022679"/>
    </source>
</evidence>
<dbReference type="InterPro" id="IPR043129">
    <property type="entry name" value="ATPase_NBD"/>
</dbReference>
<dbReference type="Pfam" id="PF02685">
    <property type="entry name" value="Glucokinase"/>
    <property type="match status" value="1"/>
</dbReference>
<keyword evidence="5" id="KW-1185">Reference proteome</keyword>
<organism evidence="4 5">
    <name type="scientific">Candidatus Venteria ishoeyi</name>
    <dbReference type="NCBI Taxonomy" id="1899563"/>
    <lineage>
        <taxon>Bacteria</taxon>
        <taxon>Pseudomonadati</taxon>
        <taxon>Pseudomonadota</taxon>
        <taxon>Gammaproteobacteria</taxon>
        <taxon>Thiotrichales</taxon>
        <taxon>Thiotrichaceae</taxon>
        <taxon>Venteria</taxon>
    </lineage>
</organism>
<keyword evidence="1 4" id="KW-0808">Transferase</keyword>
<name>A0A1H6F9E9_9GAMM</name>
<dbReference type="EC" id="2.7.1.2" evidence="4"/>
<evidence type="ECO:0000313" key="5">
    <source>
        <dbReference type="Proteomes" id="UP000236724"/>
    </source>
</evidence>
<dbReference type="OrthoDB" id="9800595at2"/>
<evidence type="ECO:0000313" key="4">
    <source>
        <dbReference type="EMBL" id="SEH05929.1"/>
    </source>
</evidence>
<dbReference type="Gene3D" id="3.30.420.40">
    <property type="match status" value="1"/>
</dbReference>
<comment type="similarity">
    <text evidence="3">Belongs to the bacterial glucokinase family.</text>
</comment>
<gene>
    <name evidence="4" type="primary">glk_1</name>
    <name evidence="4" type="ORF">MBHS_01784</name>
</gene>
<dbReference type="AlphaFoldDB" id="A0A1H6F9E9"/>
<dbReference type="Gene3D" id="3.40.367.20">
    <property type="match status" value="1"/>
</dbReference>
<dbReference type="GO" id="GO:0004340">
    <property type="term" value="F:glucokinase activity"/>
    <property type="evidence" value="ECO:0007669"/>
    <property type="project" value="UniProtKB-EC"/>
</dbReference>
<protein>
    <submittedName>
        <fullName evidence="4">Glucokinase</fullName>
        <ecNumber evidence="4">2.7.1.2</ecNumber>
    </submittedName>
</protein>
<accession>A0A1H6F9E9</accession>
<dbReference type="RefSeq" id="WP_103919780.1">
    <property type="nucleotide sequence ID" value="NZ_FMSV02000407.1"/>
</dbReference>
<proteinExistence type="inferred from homology"/>